<dbReference type="Pfam" id="PF00196">
    <property type="entry name" value="GerE"/>
    <property type="match status" value="1"/>
</dbReference>
<gene>
    <name evidence="5" type="ORF">O4U47_12230</name>
</gene>
<sequence length="424" mass="45009">MGDVAELHALREVVAGPLADIARRFSRMLSERWPHRALVVYTLECTGRPRKVAGERDIVERVTIAELEALKSSVALGEHTSGHARLAGAQRWVWAVRDREDTLLVLFPRRRAEPADPSALAAAFGVVATSIRQQVAQASPDYLAESRAASSERTRATAELTAAHEAALTGILSTLRSARLDDRGARGAAADAASKALVALRARRDADRNLSEEAPDAAFQRLRQEVDPLLRHREVAAEFVPPGDGGGPLPGEVAYGARALTHDVAVALTAQSDVERLRVAWVCDSATLVVDVRDQGGGVLDAAGLRRTLEGRARTLDAGLEVESVPGWGNRVVVRLPLAPPAPQAEQKLPADLNRREREVLALVAAGKRNRAIAHDLGVAESTVKFHISAVLKKLGVATRGEAAVIGLRAGIAADAPGARGGAS</sequence>
<dbReference type="Proteomes" id="UP001165685">
    <property type="component" value="Unassembled WGS sequence"/>
</dbReference>
<evidence type="ECO:0000259" key="4">
    <source>
        <dbReference type="PROSITE" id="PS50043"/>
    </source>
</evidence>
<evidence type="ECO:0000256" key="3">
    <source>
        <dbReference type="ARBA" id="ARBA00023163"/>
    </source>
</evidence>
<keyword evidence="2" id="KW-0238">DNA-binding</keyword>
<name>A0ABT4TLL2_9ACTN</name>
<evidence type="ECO:0000313" key="6">
    <source>
        <dbReference type="Proteomes" id="UP001165685"/>
    </source>
</evidence>
<dbReference type="PRINTS" id="PR00038">
    <property type="entry name" value="HTHLUXR"/>
</dbReference>
<protein>
    <submittedName>
        <fullName evidence="5">LuxR C-terminal-related transcriptional regulator</fullName>
    </submittedName>
</protein>
<dbReference type="InterPro" id="IPR036890">
    <property type="entry name" value="HATPase_C_sf"/>
</dbReference>
<dbReference type="PANTHER" id="PTHR44688">
    <property type="entry name" value="DNA-BINDING TRANSCRIPTIONAL ACTIVATOR DEVR_DOSR"/>
    <property type="match status" value="1"/>
</dbReference>
<evidence type="ECO:0000313" key="5">
    <source>
        <dbReference type="EMBL" id="MDA2805280.1"/>
    </source>
</evidence>
<dbReference type="RefSeq" id="WP_270677939.1">
    <property type="nucleotide sequence ID" value="NZ_JAQFWP010000019.1"/>
</dbReference>
<dbReference type="SMART" id="SM00421">
    <property type="entry name" value="HTH_LUXR"/>
    <property type="match status" value="1"/>
</dbReference>
<comment type="caution">
    <text evidence="5">The sequence shown here is derived from an EMBL/GenBank/DDBJ whole genome shotgun (WGS) entry which is preliminary data.</text>
</comment>
<dbReference type="PROSITE" id="PS50043">
    <property type="entry name" value="HTH_LUXR_2"/>
    <property type="match status" value="1"/>
</dbReference>
<dbReference type="InterPro" id="IPR016032">
    <property type="entry name" value="Sig_transdc_resp-reg_C-effctor"/>
</dbReference>
<reference evidence="5" key="1">
    <citation type="submission" date="2023-01" db="EMBL/GenBank/DDBJ databases">
        <title>Draft genome sequence of Nocardiopsis sp. LSu2-4 isolated from halophytes.</title>
        <authorList>
            <person name="Duangmal K."/>
            <person name="Chantavorakit T."/>
        </authorList>
    </citation>
    <scope>NUCLEOTIDE SEQUENCE</scope>
    <source>
        <strain evidence="5">LSu2-4</strain>
    </source>
</reference>
<organism evidence="5 6">
    <name type="scientific">Nocardiopsis suaedae</name>
    <dbReference type="NCBI Taxonomy" id="3018444"/>
    <lineage>
        <taxon>Bacteria</taxon>
        <taxon>Bacillati</taxon>
        <taxon>Actinomycetota</taxon>
        <taxon>Actinomycetes</taxon>
        <taxon>Streptosporangiales</taxon>
        <taxon>Nocardiopsidaceae</taxon>
        <taxon>Nocardiopsis</taxon>
    </lineage>
</organism>
<dbReference type="PROSITE" id="PS00622">
    <property type="entry name" value="HTH_LUXR_1"/>
    <property type="match status" value="1"/>
</dbReference>
<proteinExistence type="predicted"/>
<feature type="domain" description="HTH luxR-type" evidence="4">
    <location>
        <begin position="346"/>
        <end position="411"/>
    </location>
</feature>
<dbReference type="SUPFAM" id="SSF46894">
    <property type="entry name" value="C-terminal effector domain of the bipartite response regulators"/>
    <property type="match status" value="1"/>
</dbReference>
<evidence type="ECO:0000256" key="1">
    <source>
        <dbReference type="ARBA" id="ARBA00023015"/>
    </source>
</evidence>
<dbReference type="Gene3D" id="1.10.10.10">
    <property type="entry name" value="Winged helix-like DNA-binding domain superfamily/Winged helix DNA-binding domain"/>
    <property type="match status" value="1"/>
</dbReference>
<keyword evidence="6" id="KW-1185">Reference proteome</keyword>
<dbReference type="SUPFAM" id="SSF55874">
    <property type="entry name" value="ATPase domain of HSP90 chaperone/DNA topoisomerase II/histidine kinase"/>
    <property type="match status" value="1"/>
</dbReference>
<dbReference type="InterPro" id="IPR036388">
    <property type="entry name" value="WH-like_DNA-bd_sf"/>
</dbReference>
<dbReference type="CDD" id="cd06170">
    <property type="entry name" value="LuxR_C_like"/>
    <property type="match status" value="1"/>
</dbReference>
<dbReference type="EMBL" id="JAQFWP010000019">
    <property type="protein sequence ID" value="MDA2805280.1"/>
    <property type="molecule type" value="Genomic_DNA"/>
</dbReference>
<keyword evidence="3" id="KW-0804">Transcription</keyword>
<dbReference type="PANTHER" id="PTHR44688:SF16">
    <property type="entry name" value="DNA-BINDING TRANSCRIPTIONAL ACTIVATOR DEVR_DOSR"/>
    <property type="match status" value="1"/>
</dbReference>
<accession>A0ABT4TLL2</accession>
<dbReference type="InterPro" id="IPR000792">
    <property type="entry name" value="Tscrpt_reg_LuxR_C"/>
</dbReference>
<keyword evidence="1" id="KW-0805">Transcription regulation</keyword>
<evidence type="ECO:0000256" key="2">
    <source>
        <dbReference type="ARBA" id="ARBA00023125"/>
    </source>
</evidence>